<reference evidence="1 2" key="1">
    <citation type="journal article" date="2012" name="J. Bacteriol.">
        <title>Draft Genome Sequences for Two Metal-Reducing Pelosinus fermentans Strains Isolated from a Cr(VI)-Contaminated Site and for Type Strain R7.</title>
        <authorList>
            <person name="Brown S.D."/>
            <person name="Podar M."/>
            <person name="Klingeman D.M."/>
            <person name="Johnson C.M."/>
            <person name="Yang Z.K."/>
            <person name="Utturkar S.M."/>
            <person name="Land M.L."/>
            <person name="Mosher J.J."/>
            <person name="Hurt R.A.Jr."/>
            <person name="Phelps T.J."/>
            <person name="Palumbo A.V."/>
            <person name="Arkin A.P."/>
            <person name="Hazen T.C."/>
            <person name="Elias D.A."/>
        </authorList>
    </citation>
    <scope>NUCLEOTIDE SEQUENCE [LARGE SCALE GENOMIC DNA]</scope>
    <source>
        <strain evidence="1 2">B4</strain>
    </source>
</reference>
<organism evidence="1 2">
    <name type="scientific">Pelosinus fermentans B4</name>
    <dbReference type="NCBI Taxonomy" id="1149862"/>
    <lineage>
        <taxon>Bacteria</taxon>
        <taxon>Bacillati</taxon>
        <taxon>Bacillota</taxon>
        <taxon>Negativicutes</taxon>
        <taxon>Selenomonadales</taxon>
        <taxon>Sporomusaceae</taxon>
        <taxon>Pelosinus</taxon>
    </lineage>
</organism>
<accession>I9B452</accession>
<dbReference type="EMBL" id="AKVJ01000011">
    <property type="protein sequence ID" value="EIW19897.1"/>
    <property type="molecule type" value="Genomic_DNA"/>
</dbReference>
<gene>
    <name evidence="1" type="ORF">FB4_0148</name>
</gene>
<dbReference type="Gene3D" id="3.90.1720.10">
    <property type="entry name" value="endopeptidase domain like (from Nostoc punctiforme)"/>
    <property type="match status" value="1"/>
</dbReference>
<protein>
    <submittedName>
        <fullName evidence="1">Uncharacterized protein</fullName>
    </submittedName>
</protein>
<dbReference type="InterPro" id="IPR038765">
    <property type="entry name" value="Papain-like_cys_pep_sf"/>
</dbReference>
<name>I9B452_9FIRM</name>
<dbReference type="Proteomes" id="UP000004324">
    <property type="component" value="Unassembled WGS sequence"/>
</dbReference>
<proteinExistence type="predicted"/>
<comment type="caution">
    <text evidence="1">The sequence shown here is derived from an EMBL/GenBank/DDBJ whole genome shotgun (WGS) entry which is preliminary data.</text>
</comment>
<sequence length="168" mass="18398">MPTLDLIFVTTGRHHVTEKLIQVATHSVYSHAATRFEIEGRQIIVEAVRPAVRIVEGNVFDDCLQLAVVSIPITEQQRQAIVARAFQLVGKTYGIDDCLIGGVNDLIGASAAQEINNFIDNSDTYNCSSAQTELVRAAFPWYADGIDASRITPEQARLLAESLRNTLG</sequence>
<evidence type="ECO:0000313" key="1">
    <source>
        <dbReference type="EMBL" id="EIW19897.1"/>
    </source>
</evidence>
<dbReference type="RefSeq" id="WP_007931974.1">
    <property type="nucleotide sequence ID" value="NZ_AKVJ01000011.1"/>
</dbReference>
<keyword evidence="2" id="KW-1185">Reference proteome</keyword>
<evidence type="ECO:0000313" key="2">
    <source>
        <dbReference type="Proteomes" id="UP000004324"/>
    </source>
</evidence>
<dbReference type="SUPFAM" id="SSF54001">
    <property type="entry name" value="Cysteine proteinases"/>
    <property type="match status" value="1"/>
</dbReference>
<dbReference type="AlphaFoldDB" id="I9B452"/>